<keyword evidence="12" id="KW-0418">Kinase</keyword>
<evidence type="ECO:0000256" key="11">
    <source>
        <dbReference type="ARBA" id="ARBA00022723"/>
    </source>
</evidence>
<dbReference type="SUPFAM" id="SSF47831">
    <property type="entry name" value="Enzyme I of the PEP:sugar phosphotransferase system HPr-binding (sub)domain"/>
    <property type="match status" value="1"/>
</dbReference>
<evidence type="ECO:0000256" key="8">
    <source>
        <dbReference type="ARBA" id="ARBA00022597"/>
    </source>
</evidence>
<evidence type="ECO:0000256" key="7">
    <source>
        <dbReference type="ARBA" id="ARBA00022490"/>
    </source>
</evidence>
<evidence type="ECO:0000256" key="5">
    <source>
        <dbReference type="ARBA" id="ARBA00012232"/>
    </source>
</evidence>
<comment type="similarity">
    <text evidence="4">Belongs to the PEP-utilizing enzyme family.</text>
</comment>
<dbReference type="Pfam" id="PF02896">
    <property type="entry name" value="PEP-utilizers_C"/>
    <property type="match status" value="1"/>
</dbReference>
<dbReference type="SUPFAM" id="SSF52009">
    <property type="entry name" value="Phosphohistidine domain"/>
    <property type="match status" value="1"/>
</dbReference>
<dbReference type="InterPro" id="IPR036637">
    <property type="entry name" value="Phosphohistidine_dom_sf"/>
</dbReference>
<dbReference type="Pfam" id="PF05524">
    <property type="entry name" value="PEP-utilisers_N"/>
    <property type="match status" value="1"/>
</dbReference>
<keyword evidence="6" id="KW-0813">Transport</keyword>
<proteinExistence type="inferred from homology"/>
<dbReference type="GO" id="GO:0046872">
    <property type="term" value="F:metal ion binding"/>
    <property type="evidence" value="ECO:0007669"/>
    <property type="project" value="UniProtKB-KW"/>
</dbReference>
<evidence type="ECO:0000256" key="10">
    <source>
        <dbReference type="ARBA" id="ARBA00022683"/>
    </source>
</evidence>
<evidence type="ECO:0000256" key="1">
    <source>
        <dbReference type="ARBA" id="ARBA00000683"/>
    </source>
</evidence>
<dbReference type="GO" id="GO:0009401">
    <property type="term" value="P:phosphoenolpyruvate-dependent sugar phosphotransferase system"/>
    <property type="evidence" value="ECO:0007669"/>
    <property type="project" value="UniProtKB-KW"/>
</dbReference>
<dbReference type="SUPFAM" id="SSF51621">
    <property type="entry name" value="Phosphoenolpyruvate/pyruvate domain"/>
    <property type="match status" value="1"/>
</dbReference>
<dbReference type="InterPro" id="IPR050499">
    <property type="entry name" value="PEP-utilizing_PTS_enzyme"/>
</dbReference>
<name>A0A4D7C945_9SPHN</name>
<keyword evidence="13" id="KW-0460">Magnesium</keyword>
<dbReference type="KEGG" id="hgn:E6W36_06530"/>
<dbReference type="GO" id="GO:0008965">
    <property type="term" value="F:phosphoenolpyruvate-protein phosphotransferase activity"/>
    <property type="evidence" value="ECO:0007669"/>
    <property type="project" value="UniProtKB-EC"/>
</dbReference>
<comment type="subcellular location">
    <subcellularLocation>
        <location evidence="3">Cytoplasm</location>
    </subcellularLocation>
</comment>
<reference evidence="16" key="1">
    <citation type="submission" date="2019-04" db="EMBL/GenBank/DDBJ databases">
        <title>Complete genome sequence of Sphingomonas sp. W1-2-3.</title>
        <authorList>
            <person name="Im W.T."/>
        </authorList>
    </citation>
    <scope>NUCLEOTIDE SEQUENCE [LARGE SCALE GENOMIC DNA]</scope>
    <source>
        <strain evidence="16">W1-2-3</strain>
    </source>
</reference>
<dbReference type="PROSITE" id="PS00742">
    <property type="entry name" value="PEP_ENZYMES_2"/>
    <property type="match status" value="1"/>
</dbReference>
<dbReference type="InterPro" id="IPR023151">
    <property type="entry name" value="PEP_util_CS"/>
</dbReference>
<organism evidence="15 16">
    <name type="scientific">Hankyongella ginsenosidimutans</name>
    <dbReference type="NCBI Taxonomy" id="1763828"/>
    <lineage>
        <taxon>Bacteria</taxon>
        <taxon>Pseudomonadati</taxon>
        <taxon>Pseudomonadota</taxon>
        <taxon>Alphaproteobacteria</taxon>
        <taxon>Sphingomonadales</taxon>
        <taxon>Sphingomonadaceae</taxon>
        <taxon>Hankyongella</taxon>
    </lineage>
</organism>
<gene>
    <name evidence="15" type="primary">ptsP</name>
    <name evidence="15" type="ORF">E6W36_06530</name>
</gene>
<dbReference type="PANTHER" id="PTHR46244:SF6">
    <property type="entry name" value="PHOSPHOENOLPYRUVATE-PROTEIN PHOSPHOTRANSFERASE"/>
    <property type="match status" value="1"/>
</dbReference>
<keyword evidence="16" id="KW-1185">Reference proteome</keyword>
<dbReference type="InterPro" id="IPR006318">
    <property type="entry name" value="PTS_EI-like"/>
</dbReference>
<dbReference type="Gene3D" id="3.20.20.60">
    <property type="entry name" value="Phosphoenolpyruvate-binding domains"/>
    <property type="match status" value="1"/>
</dbReference>
<dbReference type="InterPro" id="IPR000121">
    <property type="entry name" value="PEP_util_C"/>
</dbReference>
<dbReference type="InterPro" id="IPR040442">
    <property type="entry name" value="Pyrv_kinase-like_dom_sf"/>
</dbReference>
<evidence type="ECO:0000256" key="13">
    <source>
        <dbReference type="ARBA" id="ARBA00022842"/>
    </source>
</evidence>
<dbReference type="SUPFAM" id="SSF55781">
    <property type="entry name" value="GAF domain-like"/>
    <property type="match status" value="1"/>
</dbReference>
<dbReference type="RefSeq" id="WP_342776854.1">
    <property type="nucleotide sequence ID" value="NZ_CP039704.1"/>
</dbReference>
<evidence type="ECO:0000256" key="2">
    <source>
        <dbReference type="ARBA" id="ARBA00001946"/>
    </source>
</evidence>
<dbReference type="GO" id="GO:0016301">
    <property type="term" value="F:kinase activity"/>
    <property type="evidence" value="ECO:0007669"/>
    <property type="project" value="UniProtKB-KW"/>
</dbReference>
<keyword evidence="7" id="KW-0963">Cytoplasm</keyword>
<dbReference type="SMART" id="SM00065">
    <property type="entry name" value="GAF"/>
    <property type="match status" value="1"/>
</dbReference>
<dbReference type="Pfam" id="PF01590">
    <property type="entry name" value="GAF"/>
    <property type="match status" value="1"/>
</dbReference>
<dbReference type="InterPro" id="IPR029016">
    <property type="entry name" value="GAF-like_dom_sf"/>
</dbReference>
<evidence type="ECO:0000259" key="14">
    <source>
        <dbReference type="SMART" id="SM00065"/>
    </source>
</evidence>
<dbReference type="PANTHER" id="PTHR46244">
    <property type="entry name" value="PHOSPHOENOLPYRUVATE-PROTEIN PHOSPHOTRANSFERASE"/>
    <property type="match status" value="1"/>
</dbReference>
<evidence type="ECO:0000256" key="3">
    <source>
        <dbReference type="ARBA" id="ARBA00004496"/>
    </source>
</evidence>
<dbReference type="InterPro" id="IPR008279">
    <property type="entry name" value="PEP-util_enz_mobile_dom"/>
</dbReference>
<keyword evidence="10" id="KW-0598">Phosphotransferase system</keyword>
<dbReference type="Proteomes" id="UP000298714">
    <property type="component" value="Chromosome"/>
</dbReference>
<dbReference type="Gene3D" id="1.10.274.10">
    <property type="entry name" value="PtsI, HPr-binding domain"/>
    <property type="match status" value="1"/>
</dbReference>
<evidence type="ECO:0000256" key="12">
    <source>
        <dbReference type="ARBA" id="ARBA00022777"/>
    </source>
</evidence>
<protein>
    <recommendedName>
        <fullName evidence="5">phosphoenolpyruvate--protein phosphotransferase</fullName>
        <ecNumber evidence="5">2.7.3.9</ecNumber>
    </recommendedName>
</protein>
<evidence type="ECO:0000313" key="16">
    <source>
        <dbReference type="Proteomes" id="UP000298714"/>
    </source>
</evidence>
<keyword evidence="9 15" id="KW-0808">Transferase</keyword>
<dbReference type="AlphaFoldDB" id="A0A4D7C945"/>
<accession>A0A4D7C945</accession>
<dbReference type="InterPro" id="IPR036618">
    <property type="entry name" value="PtsI_HPr-bd_sf"/>
</dbReference>
<dbReference type="Gene3D" id="3.30.450.40">
    <property type="match status" value="1"/>
</dbReference>
<evidence type="ECO:0000313" key="15">
    <source>
        <dbReference type="EMBL" id="QCI79333.1"/>
    </source>
</evidence>
<keyword evidence="8" id="KW-0762">Sugar transport</keyword>
<feature type="domain" description="GAF" evidence="14">
    <location>
        <begin position="1"/>
        <end position="141"/>
    </location>
</feature>
<dbReference type="NCBIfam" id="TIGR01417">
    <property type="entry name" value="PTS_I_fam"/>
    <property type="match status" value="1"/>
</dbReference>
<dbReference type="Gene3D" id="3.50.30.10">
    <property type="entry name" value="Phosphohistidine domain"/>
    <property type="match status" value="1"/>
</dbReference>
<dbReference type="EMBL" id="CP039704">
    <property type="protein sequence ID" value="QCI79333.1"/>
    <property type="molecule type" value="Genomic_DNA"/>
</dbReference>
<keyword evidence="11" id="KW-0479">Metal-binding</keyword>
<dbReference type="Pfam" id="PF00391">
    <property type="entry name" value="PEP-utilizers"/>
    <property type="match status" value="1"/>
</dbReference>
<evidence type="ECO:0000256" key="9">
    <source>
        <dbReference type="ARBA" id="ARBA00022679"/>
    </source>
</evidence>
<dbReference type="InterPro" id="IPR015813">
    <property type="entry name" value="Pyrv/PenolPyrv_kinase-like_dom"/>
</dbReference>
<dbReference type="GO" id="GO:0005737">
    <property type="term" value="C:cytoplasm"/>
    <property type="evidence" value="ECO:0007669"/>
    <property type="project" value="UniProtKB-SubCell"/>
</dbReference>
<dbReference type="InterPro" id="IPR008731">
    <property type="entry name" value="PTS_EIN"/>
</dbReference>
<evidence type="ECO:0000256" key="4">
    <source>
        <dbReference type="ARBA" id="ARBA00007837"/>
    </source>
</evidence>
<dbReference type="PRINTS" id="PR01736">
    <property type="entry name" value="PHPHTRNFRASE"/>
</dbReference>
<keyword evidence="15" id="KW-0670">Pyruvate</keyword>
<dbReference type="InterPro" id="IPR003018">
    <property type="entry name" value="GAF"/>
</dbReference>
<sequence>MNQVTAVIAEGLSSEVCSIYVQRDGRLELYATTGLAQSAVHVTQLAMGEGLVGTIAQTRAVLNLAEARKHPNFAYRPETGEELFHSFAGVPILRREQAAGVVCVQHVDPREYGEEEIELLQTVAMVVSELIASAGVVDDATIARNRAQTSGSQRLAGSRLVEGLGRGIAVFHQPSIVIEHTVAEDIEYERKRVYDAFAAMRVQIDRLLTQAEFSSSGEHKEVLETYRMFAFDEGWSRRINAAIDSGLTAEAAIERVQQRTRAALLKTKDPLFRERLHDLEDLSNRLIRIVSGKSGTAADLELQQDIILIAKALGPAELLEYDRRWLKGVILEEGSPTAHVVIVSRAMGVPMLGRVRGLRETVAEGDPILIDTGSEAAFVRPSPSVVRQFEAHVALREKRQAEFAKLRDLPAITPDGARISLFINAGLLVDLPGLDLTNADGIGLFRTEFQFMVSAKLPRRQSQARLYSQVLEAAGDRPVVFRSVDIGGDKSLPYMKGVEIEEENPAMGWRALRLALERRGLLKVQARALLEAAAGKDLWLMFPMVTEPWEFDAARAVVEEQRLAMGARDEATPRQIRYGAMVEVPALAFQLDALLRTADFLSIGTNDLIQFLFAADRSHPNLADRYDWVSPSILRFLRQIIEAAAAAGKPVTSCGEMGGRPLECLALLGIGLERFSITPAAVGPIKAMVRATPLAELRTAMAGWLATPGTDIRARLLAFSGQHGIPL</sequence>
<dbReference type="EC" id="2.7.3.9" evidence="5"/>
<evidence type="ECO:0000256" key="6">
    <source>
        <dbReference type="ARBA" id="ARBA00022448"/>
    </source>
</evidence>
<comment type="catalytic activity">
    <reaction evidence="1">
        <text>L-histidyl-[protein] + phosphoenolpyruvate = N(pros)-phospho-L-histidyl-[protein] + pyruvate</text>
        <dbReference type="Rhea" id="RHEA:23880"/>
        <dbReference type="Rhea" id="RHEA-COMP:9745"/>
        <dbReference type="Rhea" id="RHEA-COMP:9746"/>
        <dbReference type="ChEBI" id="CHEBI:15361"/>
        <dbReference type="ChEBI" id="CHEBI:29979"/>
        <dbReference type="ChEBI" id="CHEBI:58702"/>
        <dbReference type="ChEBI" id="CHEBI:64837"/>
        <dbReference type="EC" id="2.7.3.9"/>
    </reaction>
</comment>
<comment type="cofactor">
    <cofactor evidence="2">
        <name>Mg(2+)</name>
        <dbReference type="ChEBI" id="CHEBI:18420"/>
    </cofactor>
</comment>